<protein>
    <submittedName>
        <fullName evidence="2">Uncharacterized protein</fullName>
    </submittedName>
</protein>
<keyword evidence="1" id="KW-0732">Signal</keyword>
<comment type="caution">
    <text evidence="2">The sequence shown here is derived from an EMBL/GenBank/DDBJ whole genome shotgun (WGS) entry which is preliminary data.</text>
</comment>
<dbReference type="EMBL" id="CAFZ01000136">
    <property type="protein sequence ID" value="CCA71832.1"/>
    <property type="molecule type" value="Genomic_DNA"/>
</dbReference>
<organism evidence="2 3">
    <name type="scientific">Serendipita indica (strain DSM 11827)</name>
    <name type="common">Root endophyte fungus</name>
    <name type="synonym">Piriformospora indica</name>
    <dbReference type="NCBI Taxonomy" id="1109443"/>
    <lineage>
        <taxon>Eukaryota</taxon>
        <taxon>Fungi</taxon>
        <taxon>Dikarya</taxon>
        <taxon>Basidiomycota</taxon>
        <taxon>Agaricomycotina</taxon>
        <taxon>Agaricomycetes</taxon>
        <taxon>Sebacinales</taxon>
        <taxon>Serendipitaceae</taxon>
        <taxon>Serendipita</taxon>
    </lineage>
</organism>
<feature type="chain" id="PRO_5003468830" evidence="1">
    <location>
        <begin position="21"/>
        <end position="158"/>
    </location>
</feature>
<evidence type="ECO:0000256" key="1">
    <source>
        <dbReference type="SAM" id="SignalP"/>
    </source>
</evidence>
<accession>G4TKJ6</accession>
<keyword evidence="3" id="KW-1185">Reference proteome</keyword>
<gene>
    <name evidence="2" type="ORF">PIIN_05767</name>
</gene>
<evidence type="ECO:0000313" key="2">
    <source>
        <dbReference type="EMBL" id="CCA71832.1"/>
    </source>
</evidence>
<reference evidence="2 3" key="1">
    <citation type="journal article" date="2011" name="PLoS Pathog.">
        <title>Endophytic Life Strategies Decoded by Genome and Transcriptome Analyses of the Mutualistic Root Symbiont Piriformospora indica.</title>
        <authorList>
            <person name="Zuccaro A."/>
            <person name="Lahrmann U."/>
            <person name="Guldener U."/>
            <person name="Langen G."/>
            <person name="Pfiffi S."/>
            <person name="Biedenkopf D."/>
            <person name="Wong P."/>
            <person name="Samans B."/>
            <person name="Grimm C."/>
            <person name="Basiewicz M."/>
            <person name="Murat C."/>
            <person name="Martin F."/>
            <person name="Kogel K.H."/>
        </authorList>
    </citation>
    <scope>NUCLEOTIDE SEQUENCE [LARGE SCALE GENOMIC DNA]</scope>
    <source>
        <strain evidence="2 3">DSM 11827</strain>
    </source>
</reference>
<dbReference type="AlphaFoldDB" id="G4TKJ6"/>
<name>G4TKJ6_SERID</name>
<feature type="signal peptide" evidence="1">
    <location>
        <begin position="1"/>
        <end position="20"/>
    </location>
</feature>
<proteinExistence type="predicted"/>
<dbReference type="InParanoid" id="G4TKJ6"/>
<dbReference type="OrthoDB" id="3348811at2759"/>
<dbReference type="HOGENOM" id="CLU_1670067_0_0_1"/>
<dbReference type="Proteomes" id="UP000007148">
    <property type="component" value="Unassembled WGS sequence"/>
</dbReference>
<sequence>MMFKTVFFAIAAALVGSVTALPTPDREVRFAVRDVQVIGVRSIPVQAPELIVRGEYMIPVEKRQIPEEVPVRATNGQITAIKRQTAEEDPVTTDNNGNVIPYVKREPQGNIPAEIAVTTDGSGNIIPYGKVKREAEPQKFIPLELAVRTDEFGNIVPY</sequence>
<evidence type="ECO:0000313" key="3">
    <source>
        <dbReference type="Proteomes" id="UP000007148"/>
    </source>
</evidence>